<dbReference type="PANTHER" id="PTHR30532">
    <property type="entry name" value="IRON III DICITRATE-BINDING PERIPLASMIC PROTEIN"/>
    <property type="match status" value="1"/>
</dbReference>
<gene>
    <name evidence="7" type="ORF">FLL45_18075</name>
</gene>
<dbReference type="GO" id="GO:1901678">
    <property type="term" value="P:iron coordination entity transport"/>
    <property type="evidence" value="ECO:0007669"/>
    <property type="project" value="UniProtKB-ARBA"/>
</dbReference>
<dbReference type="Proteomes" id="UP000317839">
    <property type="component" value="Unassembled WGS sequence"/>
</dbReference>
<keyword evidence="4" id="KW-0408">Iron</keyword>
<dbReference type="Gene3D" id="3.40.50.1980">
    <property type="entry name" value="Nitrogenase molybdenum iron protein domain"/>
    <property type="match status" value="2"/>
</dbReference>
<dbReference type="RefSeq" id="WP_142943456.1">
    <property type="nucleotide sequence ID" value="NZ_VIKR01000005.1"/>
</dbReference>
<evidence type="ECO:0000256" key="1">
    <source>
        <dbReference type="ARBA" id="ARBA00004196"/>
    </source>
</evidence>
<dbReference type="InterPro" id="IPR002491">
    <property type="entry name" value="ABC_transptr_periplasmic_BD"/>
</dbReference>
<reference evidence="7 8" key="1">
    <citation type="submission" date="2019-06" db="EMBL/GenBank/DDBJ databases">
        <title>Draft genome of Aliikangiella marina GYP-15.</title>
        <authorList>
            <person name="Wang G."/>
        </authorList>
    </citation>
    <scope>NUCLEOTIDE SEQUENCE [LARGE SCALE GENOMIC DNA]</scope>
    <source>
        <strain evidence="7 8">GYP-15</strain>
    </source>
</reference>
<keyword evidence="3" id="KW-0813">Transport</keyword>
<evidence type="ECO:0000313" key="7">
    <source>
        <dbReference type="EMBL" id="TQV72128.1"/>
    </source>
</evidence>
<dbReference type="EMBL" id="VIKR01000005">
    <property type="protein sequence ID" value="TQV72128.1"/>
    <property type="molecule type" value="Genomic_DNA"/>
</dbReference>
<dbReference type="AlphaFoldDB" id="A0A545T4M5"/>
<keyword evidence="5" id="KW-0732">Signal</keyword>
<proteinExistence type="inferred from homology"/>
<protein>
    <submittedName>
        <fullName evidence="7">ABC transporter substrate-binding protein</fullName>
    </submittedName>
</protein>
<evidence type="ECO:0000256" key="5">
    <source>
        <dbReference type="ARBA" id="ARBA00022729"/>
    </source>
</evidence>
<comment type="caution">
    <text evidence="7">The sequence shown here is derived from an EMBL/GenBank/DDBJ whole genome shotgun (WGS) entry which is preliminary data.</text>
</comment>
<keyword evidence="8" id="KW-1185">Reference proteome</keyword>
<keyword evidence="4" id="KW-0406">Ion transport</keyword>
<comment type="similarity">
    <text evidence="2">Belongs to the bacterial solute-binding protein 8 family.</text>
</comment>
<evidence type="ECO:0000256" key="4">
    <source>
        <dbReference type="ARBA" id="ARBA00022496"/>
    </source>
</evidence>
<feature type="domain" description="Fe/B12 periplasmic-binding" evidence="6">
    <location>
        <begin position="56"/>
        <end position="321"/>
    </location>
</feature>
<sequence>MKRYWLIASFMQSKVIALMLLAVSFSLYSVQAVRANESFEVTDSFGKHQLTESPKRIVVTDWTLLEQLLELGVEPVGAPELALYRKFVQQPALPQSIIDIGLRRSPKLSTIRSLKPDVIIIGTDQKKLARPFSRIAPVMYYNSFSDKYRTNGKKSRERYLQISELFQKRQFAKSKLAERDAEIESIKRQINQHFNNQPPKVTIARFSTLNKSLVYGENSIPMHTLKLLGLKTGLPIGRSKWGEKDITNRELMALPDGIVLYVEPSDIVKDLRKSSRWQDSLIVRENRLFAMSPAWSYGGAMSVLYNARAIRDALLENTSPQ</sequence>
<dbReference type="GO" id="GO:0030288">
    <property type="term" value="C:outer membrane-bounded periplasmic space"/>
    <property type="evidence" value="ECO:0007669"/>
    <property type="project" value="TreeGrafter"/>
</dbReference>
<evidence type="ECO:0000259" key="6">
    <source>
        <dbReference type="PROSITE" id="PS50983"/>
    </source>
</evidence>
<evidence type="ECO:0000256" key="3">
    <source>
        <dbReference type="ARBA" id="ARBA00022448"/>
    </source>
</evidence>
<dbReference type="InterPro" id="IPR051313">
    <property type="entry name" value="Bact_iron-sidero_bind"/>
</dbReference>
<name>A0A545T4M5_9GAMM</name>
<dbReference type="PROSITE" id="PS50983">
    <property type="entry name" value="FE_B12_PBP"/>
    <property type="match status" value="1"/>
</dbReference>
<organism evidence="7 8">
    <name type="scientific">Aliikangiella marina</name>
    <dbReference type="NCBI Taxonomy" id="1712262"/>
    <lineage>
        <taxon>Bacteria</taxon>
        <taxon>Pseudomonadati</taxon>
        <taxon>Pseudomonadota</taxon>
        <taxon>Gammaproteobacteria</taxon>
        <taxon>Oceanospirillales</taxon>
        <taxon>Pleioneaceae</taxon>
        <taxon>Aliikangiella</taxon>
    </lineage>
</organism>
<dbReference type="PANTHER" id="PTHR30532:SF1">
    <property type="entry name" value="IRON(3+)-HYDROXAMATE-BINDING PROTEIN FHUD"/>
    <property type="match status" value="1"/>
</dbReference>
<dbReference type="OrthoDB" id="6160519at2"/>
<comment type="subcellular location">
    <subcellularLocation>
        <location evidence="1">Cell envelope</location>
    </subcellularLocation>
</comment>
<dbReference type="SUPFAM" id="SSF53807">
    <property type="entry name" value="Helical backbone' metal receptor"/>
    <property type="match status" value="1"/>
</dbReference>
<keyword evidence="4" id="KW-0410">Iron transport</keyword>
<accession>A0A545T4M5</accession>
<evidence type="ECO:0000313" key="8">
    <source>
        <dbReference type="Proteomes" id="UP000317839"/>
    </source>
</evidence>
<evidence type="ECO:0000256" key="2">
    <source>
        <dbReference type="ARBA" id="ARBA00008814"/>
    </source>
</evidence>
<dbReference type="Pfam" id="PF01497">
    <property type="entry name" value="Peripla_BP_2"/>
    <property type="match status" value="1"/>
</dbReference>